<feature type="transmembrane region" description="Helical" evidence="7">
    <location>
        <begin position="392"/>
        <end position="410"/>
    </location>
</feature>
<dbReference type="Gene3D" id="1.20.1250.20">
    <property type="entry name" value="MFS general substrate transporter like domains"/>
    <property type="match status" value="2"/>
</dbReference>
<keyword evidence="2" id="KW-0813">Transport</keyword>
<dbReference type="Proteomes" id="UP000006352">
    <property type="component" value="Unassembled WGS sequence"/>
</dbReference>
<feature type="transmembrane region" description="Helical" evidence="7">
    <location>
        <begin position="459"/>
        <end position="482"/>
    </location>
</feature>
<reference evidence="9 10" key="1">
    <citation type="journal article" date="2012" name="Appl. Environ. Microbiol.">
        <title>Short-read sequencing for genomic analysis of the brown rot fungus Fibroporia radiculosa.</title>
        <authorList>
            <person name="Tang J.D."/>
            <person name="Perkins A.D."/>
            <person name="Sonstegard T.S."/>
            <person name="Schroeder S.G."/>
            <person name="Burgess S.C."/>
            <person name="Diehl S.V."/>
        </authorList>
    </citation>
    <scope>NUCLEOTIDE SEQUENCE [LARGE SCALE GENOMIC DNA]</scope>
    <source>
        <strain evidence="9 10">TFFH 294</strain>
    </source>
</reference>
<dbReference type="InterPro" id="IPR036259">
    <property type="entry name" value="MFS_trans_sf"/>
</dbReference>
<name>J4I3W9_9APHY</name>
<dbReference type="InParanoid" id="J4I3W9"/>
<evidence type="ECO:0000256" key="5">
    <source>
        <dbReference type="ARBA" id="ARBA00023136"/>
    </source>
</evidence>
<feature type="region of interest" description="Disordered" evidence="6">
    <location>
        <begin position="229"/>
        <end position="265"/>
    </location>
</feature>
<feature type="domain" description="Major facilitator superfamily (MFS) profile" evidence="8">
    <location>
        <begin position="33"/>
        <end position="487"/>
    </location>
</feature>
<feature type="transmembrane region" description="Helical" evidence="7">
    <location>
        <begin position="431"/>
        <end position="453"/>
    </location>
</feature>
<dbReference type="InterPro" id="IPR050930">
    <property type="entry name" value="MFS_Vesicular_Transporter"/>
</dbReference>
<evidence type="ECO:0000256" key="7">
    <source>
        <dbReference type="SAM" id="Phobius"/>
    </source>
</evidence>
<evidence type="ECO:0000256" key="4">
    <source>
        <dbReference type="ARBA" id="ARBA00022989"/>
    </source>
</evidence>
<dbReference type="GO" id="GO:0022857">
    <property type="term" value="F:transmembrane transporter activity"/>
    <property type="evidence" value="ECO:0007669"/>
    <property type="project" value="InterPro"/>
</dbReference>
<evidence type="ECO:0000256" key="3">
    <source>
        <dbReference type="ARBA" id="ARBA00022692"/>
    </source>
</evidence>
<feature type="transmembrane region" description="Helical" evidence="7">
    <location>
        <begin position="71"/>
        <end position="93"/>
    </location>
</feature>
<dbReference type="GeneID" id="24101747"/>
<dbReference type="InterPro" id="IPR020846">
    <property type="entry name" value="MFS_dom"/>
</dbReference>
<evidence type="ECO:0000259" key="8">
    <source>
        <dbReference type="PROSITE" id="PS50850"/>
    </source>
</evidence>
<dbReference type="RefSeq" id="XP_012176868.1">
    <property type="nucleotide sequence ID" value="XM_012321478.1"/>
</dbReference>
<dbReference type="SUPFAM" id="SSF103473">
    <property type="entry name" value="MFS general substrate transporter"/>
    <property type="match status" value="1"/>
</dbReference>
<dbReference type="CDD" id="cd17325">
    <property type="entry name" value="MFS_MdtG_SLC18_like"/>
    <property type="match status" value="1"/>
</dbReference>
<dbReference type="GO" id="GO:0016020">
    <property type="term" value="C:membrane"/>
    <property type="evidence" value="ECO:0007669"/>
    <property type="project" value="UniProtKB-SubCell"/>
</dbReference>
<evidence type="ECO:0000313" key="10">
    <source>
        <dbReference type="Proteomes" id="UP000006352"/>
    </source>
</evidence>
<dbReference type="OrthoDB" id="440553at2759"/>
<accession>J4I3W9</accession>
<feature type="transmembrane region" description="Helical" evidence="7">
    <location>
        <begin position="161"/>
        <end position="186"/>
    </location>
</feature>
<keyword evidence="4 7" id="KW-1133">Transmembrane helix</keyword>
<feature type="transmembrane region" description="Helical" evidence="7">
    <location>
        <begin position="192"/>
        <end position="209"/>
    </location>
</feature>
<evidence type="ECO:0000256" key="2">
    <source>
        <dbReference type="ARBA" id="ARBA00022448"/>
    </source>
</evidence>
<dbReference type="Pfam" id="PF07690">
    <property type="entry name" value="MFS_1"/>
    <property type="match status" value="2"/>
</dbReference>
<dbReference type="PROSITE" id="PS50850">
    <property type="entry name" value="MFS"/>
    <property type="match status" value="1"/>
</dbReference>
<feature type="transmembrane region" description="Helical" evidence="7">
    <location>
        <begin position="367"/>
        <end position="386"/>
    </location>
</feature>
<feature type="transmembrane region" description="Helical" evidence="7">
    <location>
        <begin position="28"/>
        <end position="51"/>
    </location>
</feature>
<feature type="transmembrane region" description="Helical" evidence="7">
    <location>
        <begin position="303"/>
        <end position="320"/>
    </location>
</feature>
<feature type="transmembrane region" description="Helical" evidence="7">
    <location>
        <begin position="100"/>
        <end position="117"/>
    </location>
</feature>
<dbReference type="HOGENOM" id="CLU_001265_51_2_1"/>
<feature type="transmembrane region" description="Helical" evidence="7">
    <location>
        <begin position="340"/>
        <end position="360"/>
    </location>
</feature>
<evidence type="ECO:0000256" key="6">
    <source>
        <dbReference type="SAM" id="MobiDB-lite"/>
    </source>
</evidence>
<keyword evidence="5 7" id="KW-0472">Membrane</keyword>
<protein>
    <recommendedName>
        <fullName evidence="8">Major facilitator superfamily (MFS) profile domain-containing protein</fullName>
    </recommendedName>
</protein>
<dbReference type="PANTHER" id="PTHR23506">
    <property type="entry name" value="GH10249P"/>
    <property type="match status" value="1"/>
</dbReference>
<dbReference type="EMBL" id="HE797533">
    <property type="protein sequence ID" value="CCM06847.1"/>
    <property type="molecule type" value="Genomic_DNA"/>
</dbReference>
<evidence type="ECO:0000313" key="9">
    <source>
        <dbReference type="EMBL" id="CCM06847.1"/>
    </source>
</evidence>
<dbReference type="FunCoup" id="J4I3W9">
    <property type="interactions" value="1"/>
</dbReference>
<dbReference type="STRING" id="599839.J4I3W9"/>
<keyword evidence="10" id="KW-1185">Reference proteome</keyword>
<sequence length="508" mass="54640">MSDSQQPTTVAATDANERSRPWGLRWRCSPWFITIVLWLGILSDWTVYSVIVPVIPFQIERMGYSDVSGLTGWLLFAFSIGTVVLTPPIAILSERYKNRQVPLICGQLGIIAAQILFMESPTYWPMIIARILQGFSSSVVWIVGLALVCDTVHESSIGRHFGLAISGAALGTVIGPPASGALYTAYGFRAPFIFGIIFSAVDLVARLLVIERKHALQWGIDPAALPAQAADAEKEGETSAPSSGEKNDNDNDDDQSSTPNSSDIVTLEPKDAEAVAVLPISPETHRELSLLETANKLMRSRRALATCICAFLYALVVTLQEPVLPLHMQAIWNYDSTKVGLVYMAIILPGMISSIIGGWLMDKTGPAIVGAIAVAFSMPWFGLLILDKSVGLFIAMLALSALGFTGLLTVTSTELSSATRMLKGVGFAHTYGVQNMANGLGSAVGPIISGQLYDHLGDGWTVVSALLVAIAGIATVIIVCCFEEETLLSRMRRQKPEESTIKEALPEA</sequence>
<dbReference type="InterPro" id="IPR011701">
    <property type="entry name" value="MFS"/>
</dbReference>
<comment type="subcellular location">
    <subcellularLocation>
        <location evidence="1">Membrane</location>
        <topology evidence="1">Multi-pass membrane protein</topology>
    </subcellularLocation>
</comment>
<feature type="transmembrane region" description="Helical" evidence="7">
    <location>
        <begin position="123"/>
        <end position="149"/>
    </location>
</feature>
<dbReference type="AlphaFoldDB" id="J4I3W9"/>
<organism evidence="9 10">
    <name type="scientific">Fibroporia radiculosa</name>
    <dbReference type="NCBI Taxonomy" id="599839"/>
    <lineage>
        <taxon>Eukaryota</taxon>
        <taxon>Fungi</taxon>
        <taxon>Dikarya</taxon>
        <taxon>Basidiomycota</taxon>
        <taxon>Agaricomycotina</taxon>
        <taxon>Agaricomycetes</taxon>
        <taxon>Polyporales</taxon>
        <taxon>Fibroporiaceae</taxon>
        <taxon>Fibroporia</taxon>
    </lineage>
</organism>
<gene>
    <name evidence="9" type="ORF">FIBRA_09151</name>
</gene>
<keyword evidence="3 7" id="KW-0812">Transmembrane</keyword>
<dbReference type="PANTHER" id="PTHR23506:SF23">
    <property type="entry name" value="GH10249P"/>
    <property type="match status" value="1"/>
</dbReference>
<proteinExistence type="predicted"/>
<evidence type="ECO:0000256" key="1">
    <source>
        <dbReference type="ARBA" id="ARBA00004141"/>
    </source>
</evidence>